<keyword evidence="6" id="KW-1185">Reference proteome</keyword>
<feature type="chain" id="PRO_5041925924" description="Solute-binding protein family 3/N-terminal domain-containing protein" evidence="3">
    <location>
        <begin position="26"/>
        <end position="542"/>
    </location>
</feature>
<organism evidence="5 6">
    <name type="scientific">Elysia crispata</name>
    <name type="common">lettuce slug</name>
    <dbReference type="NCBI Taxonomy" id="231223"/>
    <lineage>
        <taxon>Eukaryota</taxon>
        <taxon>Metazoa</taxon>
        <taxon>Spiralia</taxon>
        <taxon>Lophotrochozoa</taxon>
        <taxon>Mollusca</taxon>
        <taxon>Gastropoda</taxon>
        <taxon>Heterobranchia</taxon>
        <taxon>Euthyneura</taxon>
        <taxon>Panpulmonata</taxon>
        <taxon>Sacoglossa</taxon>
        <taxon>Placobranchoidea</taxon>
        <taxon>Plakobranchidae</taxon>
        <taxon>Elysia</taxon>
    </lineage>
</organism>
<dbReference type="PANTHER" id="PTHR35936:SF19">
    <property type="entry name" value="AMINO-ACID-BINDING PROTEIN YXEM-RELATED"/>
    <property type="match status" value="1"/>
</dbReference>
<comment type="subcellular location">
    <subcellularLocation>
        <location evidence="1">Cell envelope</location>
    </subcellularLocation>
</comment>
<accession>A0AAE0ZLY9</accession>
<dbReference type="AlphaFoldDB" id="A0AAE0ZLY9"/>
<dbReference type="Pfam" id="PF00497">
    <property type="entry name" value="SBP_bac_3"/>
    <property type="match status" value="2"/>
</dbReference>
<evidence type="ECO:0000256" key="3">
    <source>
        <dbReference type="SAM" id="SignalP"/>
    </source>
</evidence>
<dbReference type="SUPFAM" id="SSF53850">
    <property type="entry name" value="Periplasmic binding protein-like II"/>
    <property type="match status" value="2"/>
</dbReference>
<evidence type="ECO:0000313" key="5">
    <source>
        <dbReference type="EMBL" id="KAK3771622.1"/>
    </source>
</evidence>
<reference evidence="5" key="1">
    <citation type="journal article" date="2023" name="G3 (Bethesda)">
        <title>A reference genome for the long-term kleptoplast-retaining sea slug Elysia crispata morphotype clarki.</title>
        <authorList>
            <person name="Eastman K.E."/>
            <person name="Pendleton A.L."/>
            <person name="Shaikh M.A."/>
            <person name="Suttiyut T."/>
            <person name="Ogas R."/>
            <person name="Tomko P."/>
            <person name="Gavelis G."/>
            <person name="Widhalm J.R."/>
            <person name="Wisecaver J.H."/>
        </authorList>
    </citation>
    <scope>NUCLEOTIDE SEQUENCE</scope>
    <source>
        <strain evidence="5">ECLA1</strain>
    </source>
</reference>
<proteinExistence type="predicted"/>
<dbReference type="PROSITE" id="PS01039">
    <property type="entry name" value="SBP_BACTERIAL_3"/>
    <property type="match status" value="1"/>
</dbReference>
<feature type="domain" description="Solute-binding protein family 3/N-terminal" evidence="4">
    <location>
        <begin position="308"/>
        <end position="518"/>
    </location>
</feature>
<keyword evidence="2 3" id="KW-0732">Signal</keyword>
<protein>
    <recommendedName>
        <fullName evidence="4">Solute-binding protein family 3/N-terminal domain-containing protein</fullName>
    </recommendedName>
</protein>
<evidence type="ECO:0000313" key="6">
    <source>
        <dbReference type="Proteomes" id="UP001283361"/>
    </source>
</evidence>
<dbReference type="EMBL" id="JAWDGP010003693">
    <property type="protein sequence ID" value="KAK3771622.1"/>
    <property type="molecule type" value="Genomic_DNA"/>
</dbReference>
<evidence type="ECO:0000256" key="2">
    <source>
        <dbReference type="ARBA" id="ARBA00022729"/>
    </source>
</evidence>
<dbReference type="InterPro" id="IPR018313">
    <property type="entry name" value="SBP_3_CS"/>
</dbReference>
<feature type="domain" description="Solute-binding protein family 3/N-terminal" evidence="4">
    <location>
        <begin position="55"/>
        <end position="269"/>
    </location>
</feature>
<evidence type="ECO:0000256" key="1">
    <source>
        <dbReference type="ARBA" id="ARBA00004196"/>
    </source>
</evidence>
<dbReference type="PANTHER" id="PTHR35936">
    <property type="entry name" value="MEMBRANE-BOUND LYTIC MUREIN TRANSGLYCOSYLASE F"/>
    <property type="match status" value="1"/>
</dbReference>
<sequence length="542" mass="60394">MAFSSTGSLCFGIIIILSLLESLCACQRCSSRKPAQDITNQDGKHDHKTWLFSVNGRKRPYSFLDDYGNLIGFDVDLVAKVCQIAKKRCKMVLTEFTECSITSRDINYPGRGLMAEWFDGCPGYVKSIDREGAFDFTDPYLNTYASFTVAPGNPKAFDPDSSDYSKFSLTHLTGAVTNSKCLARLDKTVGKIIIAADLPEAKALLLNRSADVLFSPRSKIPDLEVLPQRVHCDAGGTAVMLKKGSNLAQWWNPAFQSLVDSGDYQKLCEESRIKYNASIRCMVSPPHSNPDTSEHHDKKVWLFSASGRRKPFNYLDDKGRLVGFDVDFVQEVCRVAGRRCANVLQEFTECTFTHRNTNFPGRGLMDGWVDACTGYGNTLDRESAFDFTDAYLRSTSYYSVAPGNPSGFKPTDTDFSKFTFTHLTGAYTNAKCLSRQGKKFGKIIIAANLPEAKALILNKTADVLFSPRSRIPGLESLPQEVHCERTGVAIMVKRGSPLPDWWNPAFRTYVESGQFSQLCRNSSTKYSYPIDCLPDDATLRYS</sequence>
<dbReference type="Proteomes" id="UP001283361">
    <property type="component" value="Unassembled WGS sequence"/>
</dbReference>
<comment type="caution">
    <text evidence="5">The sequence shown here is derived from an EMBL/GenBank/DDBJ whole genome shotgun (WGS) entry which is preliminary data.</text>
</comment>
<dbReference type="Gene3D" id="3.40.190.10">
    <property type="entry name" value="Periplasmic binding protein-like II"/>
    <property type="match status" value="4"/>
</dbReference>
<name>A0AAE0ZLY9_9GAST</name>
<gene>
    <name evidence="5" type="ORF">RRG08_047879</name>
</gene>
<dbReference type="InterPro" id="IPR001638">
    <property type="entry name" value="Solute-binding_3/MltF_N"/>
</dbReference>
<feature type="signal peptide" evidence="3">
    <location>
        <begin position="1"/>
        <end position="25"/>
    </location>
</feature>
<evidence type="ECO:0000259" key="4">
    <source>
        <dbReference type="Pfam" id="PF00497"/>
    </source>
</evidence>